<dbReference type="InterPro" id="IPR053534">
    <property type="entry name" value="Tetrathionate_resp_reg"/>
</dbReference>
<keyword evidence="2 7" id="KW-0238">DNA-binding</keyword>
<dbReference type="InterPro" id="IPR036388">
    <property type="entry name" value="WH-like_DNA-bd_sf"/>
</dbReference>
<dbReference type="KEGG" id="pvl:AOB99_10395"/>
<dbReference type="Pfam" id="PF00196">
    <property type="entry name" value="GerE"/>
    <property type="match status" value="1"/>
</dbReference>
<reference evidence="8" key="3">
    <citation type="submission" date="2023-06" db="EMBL/GenBank/DDBJ databases">
        <authorList>
            <consortium name="Clinical and Environmental Microbiology Branch: Whole genome sequencing antimicrobial resistance pathogens in the healthcare setting"/>
        </authorList>
    </citation>
    <scope>NUCLEOTIDE SEQUENCE</scope>
    <source>
        <strain evidence="8">Microbial</strain>
    </source>
</reference>
<dbReference type="PANTHER" id="PTHR44688">
    <property type="entry name" value="DNA-BINDING TRANSCRIPTIONAL ACTIVATOR DEVR_DOSR"/>
    <property type="match status" value="1"/>
</dbReference>
<dbReference type="PROSITE" id="PS50043">
    <property type="entry name" value="HTH_LUXR_2"/>
    <property type="match status" value="1"/>
</dbReference>
<dbReference type="InterPro" id="IPR001789">
    <property type="entry name" value="Sig_transdc_resp-reg_receiver"/>
</dbReference>
<sequence>MPTIHLVDDDLAVTDACQFLLESLGYAAQVWNDSEYFLHNIDLYQQGVVLLDMRMPKADGRQVHQYLIEKHSTLAVIFLTGHGDIPMAVEEIKKGAIDFLQKPVDSNALLSALKSAFTETATRFTADDIRRRYASLTPREKDIAYYVIQGLMNREIAETACVSIRTVEVHRAKVMDKMAVKNIAELVTALQGIDIVAPNL</sequence>
<dbReference type="SMART" id="SM00448">
    <property type="entry name" value="REC"/>
    <property type="match status" value="1"/>
</dbReference>
<feature type="modified residue" description="4-aspartylphosphate" evidence="4">
    <location>
        <position position="52"/>
    </location>
</feature>
<dbReference type="GO" id="GO:0000160">
    <property type="term" value="P:phosphorelay signal transduction system"/>
    <property type="evidence" value="ECO:0007669"/>
    <property type="project" value="InterPro"/>
</dbReference>
<evidence type="ECO:0000313" key="10">
    <source>
        <dbReference type="Proteomes" id="UP000195540"/>
    </source>
</evidence>
<dbReference type="OrthoDB" id="9802186at2"/>
<evidence type="ECO:0000313" key="11">
    <source>
        <dbReference type="Proteomes" id="UP000254191"/>
    </source>
</evidence>
<evidence type="ECO:0000313" key="9">
    <source>
        <dbReference type="EMBL" id="SUC40023.1"/>
    </source>
</evidence>
<protein>
    <submittedName>
        <fullName evidence="7">DNA-binding response regulator</fullName>
    </submittedName>
    <submittedName>
        <fullName evidence="8">Response regulator transcription factor</fullName>
    </submittedName>
    <submittedName>
        <fullName evidence="9">Two component system response regulator of tetrathionate reductase complex</fullName>
    </submittedName>
</protein>
<dbReference type="EMBL" id="CP021694">
    <property type="protein sequence ID" value="ARX34370.1"/>
    <property type="molecule type" value="Genomic_DNA"/>
</dbReference>
<name>A0A1Z1SUF5_PROMI</name>
<gene>
    <name evidence="9" type="primary">ttrR</name>
    <name evidence="7" type="ORF">AM402_09510</name>
    <name evidence="9" type="ORF">NCTC11938_04305</name>
    <name evidence="8" type="ORF">PW210_002173</name>
</gene>
<evidence type="ECO:0000313" key="8">
    <source>
        <dbReference type="EMBL" id="EKW9776351.1"/>
    </source>
</evidence>
<evidence type="ECO:0000259" key="5">
    <source>
        <dbReference type="PROSITE" id="PS50043"/>
    </source>
</evidence>
<proteinExistence type="predicted"/>
<reference evidence="7 10" key="1">
    <citation type="submission" date="2017-05" db="EMBL/GenBank/DDBJ databases">
        <title>Whole genome sequencing of Proteus mirabilis AR_0155.</title>
        <authorList>
            <person name="Conlan S."/>
            <person name="Thomas P.J."/>
            <person name="Mullikin J."/>
            <person name="Frank K.M."/>
            <person name="Segre J.A."/>
        </authorList>
    </citation>
    <scope>NUCLEOTIDE SEQUENCE [LARGE SCALE GENOMIC DNA]</scope>
    <source>
        <strain evidence="7 10">AR_0155</strain>
    </source>
</reference>
<dbReference type="PANTHER" id="PTHR44688:SF16">
    <property type="entry name" value="DNA-BINDING TRANSCRIPTIONAL ACTIVATOR DEVR_DOSR"/>
    <property type="match status" value="1"/>
</dbReference>
<dbReference type="CDD" id="cd06170">
    <property type="entry name" value="LuxR_C_like"/>
    <property type="match status" value="1"/>
</dbReference>
<dbReference type="PRINTS" id="PR00038">
    <property type="entry name" value="HTHLUXR"/>
</dbReference>
<dbReference type="Gene3D" id="1.10.10.10">
    <property type="entry name" value="Winged helix-like DNA-binding domain superfamily/Winged helix DNA-binding domain"/>
    <property type="match status" value="1"/>
</dbReference>
<evidence type="ECO:0000313" key="12">
    <source>
        <dbReference type="Proteomes" id="UP001171165"/>
    </source>
</evidence>
<dbReference type="STRING" id="584.AOUC001_07130"/>
<dbReference type="GO" id="GO:0003677">
    <property type="term" value="F:DNA binding"/>
    <property type="evidence" value="ECO:0007669"/>
    <property type="project" value="UniProtKB-KW"/>
</dbReference>
<keyword evidence="4" id="KW-0597">Phosphoprotein</keyword>
<dbReference type="Proteomes" id="UP000195540">
    <property type="component" value="Chromosome"/>
</dbReference>
<evidence type="ECO:0000259" key="6">
    <source>
        <dbReference type="PROSITE" id="PS50110"/>
    </source>
</evidence>
<keyword evidence="3" id="KW-0804">Transcription</keyword>
<dbReference type="EMBL" id="ABKSPD020000007">
    <property type="protein sequence ID" value="EKW9776351.1"/>
    <property type="molecule type" value="Genomic_DNA"/>
</dbReference>
<dbReference type="GO" id="GO:0006355">
    <property type="term" value="P:regulation of DNA-templated transcription"/>
    <property type="evidence" value="ECO:0007669"/>
    <property type="project" value="InterPro"/>
</dbReference>
<dbReference type="SUPFAM" id="SSF52172">
    <property type="entry name" value="CheY-like"/>
    <property type="match status" value="1"/>
</dbReference>
<dbReference type="EMBL" id="UGTS01000006">
    <property type="protein sequence ID" value="SUC40023.1"/>
    <property type="molecule type" value="Genomic_DNA"/>
</dbReference>
<dbReference type="InterPro" id="IPR011006">
    <property type="entry name" value="CheY-like_superfamily"/>
</dbReference>
<dbReference type="Pfam" id="PF00072">
    <property type="entry name" value="Response_reg"/>
    <property type="match status" value="1"/>
</dbReference>
<dbReference type="Proteomes" id="UP000254191">
    <property type="component" value="Unassembled WGS sequence"/>
</dbReference>
<evidence type="ECO:0000256" key="4">
    <source>
        <dbReference type="PROSITE-ProRule" id="PRU00169"/>
    </source>
</evidence>
<reference evidence="9 11" key="2">
    <citation type="submission" date="2018-06" db="EMBL/GenBank/DDBJ databases">
        <authorList>
            <consortium name="Pathogen Informatics"/>
            <person name="Doyle S."/>
        </authorList>
    </citation>
    <scope>NUCLEOTIDE SEQUENCE [LARGE SCALE GENOMIC DNA]</scope>
    <source>
        <strain evidence="9 11">NCTC11938</strain>
    </source>
</reference>
<dbReference type="RefSeq" id="WP_004243584.1">
    <property type="nucleotide sequence ID" value="NZ_ABFCQN020000029.1"/>
</dbReference>
<dbReference type="Gene3D" id="3.40.50.2300">
    <property type="match status" value="1"/>
</dbReference>
<evidence type="ECO:0000256" key="3">
    <source>
        <dbReference type="ARBA" id="ARBA00023163"/>
    </source>
</evidence>
<feature type="domain" description="HTH luxR-type" evidence="5">
    <location>
        <begin position="129"/>
        <end position="194"/>
    </location>
</feature>
<evidence type="ECO:0000256" key="1">
    <source>
        <dbReference type="ARBA" id="ARBA00023015"/>
    </source>
</evidence>
<accession>A0A1Z1SUF5</accession>
<dbReference type="NCBIfam" id="NF040749">
    <property type="entry name" value="tetrathio_RR"/>
    <property type="match status" value="1"/>
</dbReference>
<dbReference type="InterPro" id="IPR000792">
    <property type="entry name" value="Tscrpt_reg_LuxR_C"/>
</dbReference>
<dbReference type="Proteomes" id="UP001171165">
    <property type="component" value="Unassembled WGS sequence"/>
</dbReference>
<dbReference type="AlphaFoldDB" id="A0A1Z1SUF5"/>
<evidence type="ECO:0000313" key="7">
    <source>
        <dbReference type="EMBL" id="ARX34370.1"/>
    </source>
</evidence>
<organism evidence="8 12">
    <name type="scientific">Proteus mirabilis</name>
    <dbReference type="NCBI Taxonomy" id="584"/>
    <lineage>
        <taxon>Bacteria</taxon>
        <taxon>Pseudomonadati</taxon>
        <taxon>Pseudomonadota</taxon>
        <taxon>Gammaproteobacteria</taxon>
        <taxon>Enterobacterales</taxon>
        <taxon>Morganellaceae</taxon>
        <taxon>Proteus</taxon>
    </lineage>
</organism>
<dbReference type="PROSITE" id="PS50110">
    <property type="entry name" value="RESPONSE_REGULATORY"/>
    <property type="match status" value="1"/>
</dbReference>
<dbReference type="SMART" id="SM00421">
    <property type="entry name" value="HTH_LUXR"/>
    <property type="match status" value="1"/>
</dbReference>
<evidence type="ECO:0000256" key="2">
    <source>
        <dbReference type="ARBA" id="ARBA00023125"/>
    </source>
</evidence>
<keyword evidence="1" id="KW-0805">Transcription regulation</keyword>
<feature type="domain" description="Response regulatory" evidence="6">
    <location>
        <begin position="3"/>
        <end position="117"/>
    </location>
</feature>